<keyword evidence="19" id="KW-1185">Reference proteome</keyword>
<dbReference type="Gene3D" id="1.10.238.10">
    <property type="entry name" value="EF-hand"/>
    <property type="match status" value="1"/>
</dbReference>
<dbReference type="AlphaFoldDB" id="A0A0D8Y7Q0"/>
<evidence type="ECO:0000256" key="1">
    <source>
        <dbReference type="ARBA" id="ARBA00004123"/>
    </source>
</evidence>
<evidence type="ECO:0000256" key="11">
    <source>
        <dbReference type="ARBA" id="ARBA00022837"/>
    </source>
</evidence>
<accession>A0A0D8Y7Q0</accession>
<evidence type="ECO:0000256" key="8">
    <source>
        <dbReference type="ARBA" id="ARBA00022707"/>
    </source>
</evidence>
<keyword evidence="12" id="KW-0653">Protein transport</keyword>
<keyword evidence="13" id="KW-0472">Membrane</keyword>
<dbReference type="InterPro" id="IPR002048">
    <property type="entry name" value="EF_hand_dom"/>
</dbReference>
<gene>
    <name evidence="18" type="ORF">DICVIV_00924</name>
</gene>
<dbReference type="SUPFAM" id="SSF47473">
    <property type="entry name" value="EF-hand"/>
    <property type="match status" value="1"/>
</dbReference>
<evidence type="ECO:0000256" key="15">
    <source>
        <dbReference type="ARBA" id="ARBA00023288"/>
    </source>
</evidence>
<evidence type="ECO:0000256" key="3">
    <source>
        <dbReference type="ARBA" id="ARBA00004496"/>
    </source>
</evidence>
<evidence type="ECO:0000256" key="9">
    <source>
        <dbReference type="ARBA" id="ARBA00022723"/>
    </source>
</evidence>
<dbReference type="OrthoDB" id="191686at2759"/>
<comment type="similarity">
    <text evidence="16">Belongs to the calcineurin regulatory subunit family. CHP subfamily.</text>
</comment>
<dbReference type="STRING" id="29172.A0A0D8Y7Q0"/>
<proteinExistence type="inferred from homology"/>
<evidence type="ECO:0000256" key="6">
    <source>
        <dbReference type="ARBA" id="ARBA00022490"/>
    </source>
</evidence>
<evidence type="ECO:0000256" key="10">
    <source>
        <dbReference type="ARBA" id="ARBA00022737"/>
    </source>
</evidence>
<dbReference type="InterPro" id="IPR011992">
    <property type="entry name" value="EF-hand-dom_pair"/>
</dbReference>
<evidence type="ECO:0000313" key="19">
    <source>
        <dbReference type="Proteomes" id="UP000053766"/>
    </source>
</evidence>
<protein>
    <submittedName>
        <fullName evidence="18">EF hand</fullName>
    </submittedName>
</protein>
<keyword evidence="10" id="KW-0677">Repeat</keyword>
<sequence length="100" mass="11281">MKGSIDLSIDSSYAKTLILITVAFTMYDLNKSGTITKDEFKDILQMMMGSNVPEEQVNSIADRTMREADKDGDGCITFSEFCQALEKTDVEQKMSFRFLT</sequence>
<evidence type="ECO:0000256" key="2">
    <source>
        <dbReference type="ARBA" id="ARBA00004236"/>
    </source>
</evidence>
<dbReference type="GO" id="GO:0005737">
    <property type="term" value="C:cytoplasm"/>
    <property type="evidence" value="ECO:0007669"/>
    <property type="project" value="UniProtKB-SubCell"/>
</dbReference>
<feature type="domain" description="EF-hand" evidence="17">
    <location>
        <begin position="15"/>
        <end position="50"/>
    </location>
</feature>
<keyword evidence="6" id="KW-0963">Cytoplasm</keyword>
<dbReference type="EMBL" id="KN716158">
    <property type="protein sequence ID" value="KJH52878.1"/>
    <property type="molecule type" value="Genomic_DNA"/>
</dbReference>
<dbReference type="GO" id="GO:0005886">
    <property type="term" value="C:plasma membrane"/>
    <property type="evidence" value="ECO:0007669"/>
    <property type="project" value="UniProtKB-SubCell"/>
</dbReference>
<keyword evidence="5" id="KW-1003">Cell membrane</keyword>
<reference evidence="18 19" key="1">
    <citation type="submission" date="2013-11" db="EMBL/GenBank/DDBJ databases">
        <title>Draft genome of the bovine lungworm Dictyocaulus viviparus.</title>
        <authorList>
            <person name="Mitreva M."/>
        </authorList>
    </citation>
    <scope>NUCLEOTIDE SEQUENCE [LARGE SCALE GENOMIC DNA]</scope>
    <source>
        <strain evidence="18 19">HannoverDv2000</strain>
    </source>
</reference>
<evidence type="ECO:0000256" key="5">
    <source>
        <dbReference type="ARBA" id="ARBA00022475"/>
    </source>
</evidence>
<dbReference type="PANTHER" id="PTHR46002">
    <property type="entry name" value="EG:114D9.1 PROTEIN-RELATED"/>
    <property type="match status" value="1"/>
</dbReference>
<dbReference type="Pfam" id="PF13499">
    <property type="entry name" value="EF-hand_7"/>
    <property type="match status" value="1"/>
</dbReference>
<dbReference type="SMART" id="SM00054">
    <property type="entry name" value="EFh"/>
    <property type="match status" value="2"/>
</dbReference>
<evidence type="ECO:0000256" key="16">
    <source>
        <dbReference type="ARBA" id="ARBA00038164"/>
    </source>
</evidence>
<dbReference type="InterPro" id="IPR051875">
    <property type="entry name" value="Calcineurin_B_homologous"/>
</dbReference>
<keyword evidence="7" id="KW-0597">Phosphoprotein</keyword>
<evidence type="ECO:0000256" key="7">
    <source>
        <dbReference type="ARBA" id="ARBA00022553"/>
    </source>
</evidence>
<dbReference type="PROSITE" id="PS50222">
    <property type="entry name" value="EF_HAND_2"/>
    <property type="match status" value="2"/>
</dbReference>
<dbReference type="PROSITE" id="PS00018">
    <property type="entry name" value="EF_HAND_1"/>
    <property type="match status" value="2"/>
</dbReference>
<evidence type="ECO:0000256" key="14">
    <source>
        <dbReference type="ARBA" id="ARBA00023242"/>
    </source>
</evidence>
<dbReference type="GO" id="GO:0005634">
    <property type="term" value="C:nucleus"/>
    <property type="evidence" value="ECO:0007669"/>
    <property type="project" value="UniProtKB-SubCell"/>
</dbReference>
<keyword evidence="8" id="KW-0519">Myristate</keyword>
<reference evidence="19" key="2">
    <citation type="journal article" date="2016" name="Sci. Rep.">
        <title>Dictyocaulus viviparus genome, variome and transcriptome elucidate lungworm biology and support future intervention.</title>
        <authorList>
            <person name="McNulty S.N."/>
            <person name="Strube C."/>
            <person name="Rosa B.A."/>
            <person name="Martin J.C."/>
            <person name="Tyagi R."/>
            <person name="Choi Y.J."/>
            <person name="Wang Q."/>
            <person name="Hallsworth Pepin K."/>
            <person name="Zhang X."/>
            <person name="Ozersky P."/>
            <person name="Wilson R.K."/>
            <person name="Sternberg P.W."/>
            <person name="Gasser R.B."/>
            <person name="Mitreva M."/>
        </authorList>
    </citation>
    <scope>NUCLEOTIDE SEQUENCE [LARGE SCALE GENOMIC DNA]</scope>
    <source>
        <strain evidence="19">HannoverDv2000</strain>
    </source>
</reference>
<keyword evidence="4" id="KW-0813">Transport</keyword>
<evidence type="ECO:0000313" key="18">
    <source>
        <dbReference type="EMBL" id="KJH52878.1"/>
    </source>
</evidence>
<feature type="domain" description="EF-hand" evidence="17">
    <location>
        <begin position="56"/>
        <end position="91"/>
    </location>
</feature>
<name>A0A0D8Y7Q0_DICVI</name>
<dbReference type="CDD" id="cd00051">
    <property type="entry name" value="EFh"/>
    <property type="match status" value="1"/>
</dbReference>
<evidence type="ECO:0000259" key="17">
    <source>
        <dbReference type="PROSITE" id="PS50222"/>
    </source>
</evidence>
<evidence type="ECO:0000256" key="4">
    <source>
        <dbReference type="ARBA" id="ARBA00022448"/>
    </source>
</evidence>
<evidence type="ECO:0000256" key="12">
    <source>
        <dbReference type="ARBA" id="ARBA00022927"/>
    </source>
</evidence>
<evidence type="ECO:0000256" key="13">
    <source>
        <dbReference type="ARBA" id="ARBA00023136"/>
    </source>
</evidence>
<keyword evidence="9" id="KW-0479">Metal-binding</keyword>
<organism evidence="18 19">
    <name type="scientific">Dictyocaulus viviparus</name>
    <name type="common">Bovine lungworm</name>
    <dbReference type="NCBI Taxonomy" id="29172"/>
    <lineage>
        <taxon>Eukaryota</taxon>
        <taxon>Metazoa</taxon>
        <taxon>Ecdysozoa</taxon>
        <taxon>Nematoda</taxon>
        <taxon>Chromadorea</taxon>
        <taxon>Rhabditida</taxon>
        <taxon>Rhabditina</taxon>
        <taxon>Rhabditomorpha</taxon>
        <taxon>Strongyloidea</taxon>
        <taxon>Metastrongylidae</taxon>
        <taxon>Dictyocaulus</taxon>
    </lineage>
</organism>
<dbReference type="GO" id="GO:0015031">
    <property type="term" value="P:protein transport"/>
    <property type="evidence" value="ECO:0007669"/>
    <property type="project" value="UniProtKB-KW"/>
</dbReference>
<keyword evidence="14" id="KW-0539">Nucleus</keyword>
<keyword evidence="11" id="KW-0106">Calcium</keyword>
<keyword evidence="15" id="KW-0449">Lipoprotein</keyword>
<comment type="subcellular location">
    <subcellularLocation>
        <location evidence="2">Cell membrane</location>
    </subcellularLocation>
    <subcellularLocation>
        <location evidence="3">Cytoplasm</location>
    </subcellularLocation>
    <subcellularLocation>
        <location evidence="1">Nucleus</location>
    </subcellularLocation>
</comment>
<dbReference type="Proteomes" id="UP000053766">
    <property type="component" value="Unassembled WGS sequence"/>
</dbReference>
<dbReference type="InterPro" id="IPR018247">
    <property type="entry name" value="EF_Hand_1_Ca_BS"/>
</dbReference>
<dbReference type="GO" id="GO:0005509">
    <property type="term" value="F:calcium ion binding"/>
    <property type="evidence" value="ECO:0007669"/>
    <property type="project" value="InterPro"/>
</dbReference>